<sequence>YMNRACEKQLGLRQEDALGKTLQEQLVYDPVQLNAMGSSLLRGREWSGPMTLKRRPSETIVTSCKAVPFSCSGRMPTHFVLVFDTSSVDPNILAQSRGSIHSVRRGSTDVRSVGSDYLRRTSLAKLNSLPLEAPITKNTLFEVFSHLIVGTK</sequence>
<dbReference type="InterPro" id="IPR035965">
    <property type="entry name" value="PAS-like_dom_sf"/>
</dbReference>
<organism evidence="2 3">
    <name type="scientific">Rhamnusium bicolor</name>
    <dbReference type="NCBI Taxonomy" id="1586634"/>
    <lineage>
        <taxon>Eukaryota</taxon>
        <taxon>Metazoa</taxon>
        <taxon>Ecdysozoa</taxon>
        <taxon>Arthropoda</taxon>
        <taxon>Hexapoda</taxon>
        <taxon>Insecta</taxon>
        <taxon>Pterygota</taxon>
        <taxon>Neoptera</taxon>
        <taxon>Endopterygota</taxon>
        <taxon>Coleoptera</taxon>
        <taxon>Polyphaga</taxon>
        <taxon>Cucujiformia</taxon>
        <taxon>Chrysomeloidea</taxon>
        <taxon>Cerambycidae</taxon>
        <taxon>Lepturinae</taxon>
        <taxon>Rhagiini</taxon>
        <taxon>Rhamnusium</taxon>
    </lineage>
</organism>
<dbReference type="PROSITE" id="PS50112">
    <property type="entry name" value="PAS"/>
    <property type="match status" value="1"/>
</dbReference>
<dbReference type="Gene3D" id="3.30.450.20">
    <property type="entry name" value="PAS domain"/>
    <property type="match status" value="1"/>
</dbReference>
<dbReference type="CDD" id="cd00130">
    <property type="entry name" value="PAS"/>
    <property type="match status" value="1"/>
</dbReference>
<dbReference type="GO" id="GO:0006355">
    <property type="term" value="P:regulation of DNA-templated transcription"/>
    <property type="evidence" value="ECO:0007669"/>
    <property type="project" value="InterPro"/>
</dbReference>
<evidence type="ECO:0000313" key="3">
    <source>
        <dbReference type="Proteomes" id="UP001162156"/>
    </source>
</evidence>
<reference evidence="2" key="1">
    <citation type="journal article" date="2023" name="Insect Mol. Biol.">
        <title>Genome sequencing provides insights into the evolution of gene families encoding plant cell wall-degrading enzymes in longhorned beetles.</title>
        <authorList>
            <person name="Shin N.R."/>
            <person name="Okamura Y."/>
            <person name="Kirsch R."/>
            <person name="Pauchet Y."/>
        </authorList>
    </citation>
    <scope>NUCLEOTIDE SEQUENCE</scope>
    <source>
        <strain evidence="2">RBIC_L_NR</strain>
    </source>
</reference>
<gene>
    <name evidence="2" type="ORF">NQ314_012687</name>
</gene>
<feature type="non-terminal residue" evidence="2">
    <location>
        <position position="1"/>
    </location>
</feature>
<dbReference type="EMBL" id="JANEYF010003533">
    <property type="protein sequence ID" value="KAJ8935688.1"/>
    <property type="molecule type" value="Genomic_DNA"/>
</dbReference>
<proteinExistence type="predicted"/>
<accession>A0AAV8X9X7</accession>
<dbReference type="Pfam" id="PF00989">
    <property type="entry name" value="PAS"/>
    <property type="match status" value="1"/>
</dbReference>
<dbReference type="Proteomes" id="UP001162156">
    <property type="component" value="Unassembled WGS sequence"/>
</dbReference>
<dbReference type="SUPFAM" id="SSF55785">
    <property type="entry name" value="PYP-like sensor domain (PAS domain)"/>
    <property type="match status" value="1"/>
</dbReference>
<name>A0AAV8X9X7_9CUCU</name>
<dbReference type="InterPro" id="IPR000014">
    <property type="entry name" value="PAS"/>
</dbReference>
<keyword evidence="3" id="KW-1185">Reference proteome</keyword>
<comment type="caution">
    <text evidence="2">The sequence shown here is derived from an EMBL/GenBank/DDBJ whole genome shotgun (WGS) entry which is preliminary data.</text>
</comment>
<dbReference type="AlphaFoldDB" id="A0AAV8X9X7"/>
<dbReference type="InterPro" id="IPR013767">
    <property type="entry name" value="PAS_fold"/>
</dbReference>
<feature type="domain" description="PAS" evidence="1">
    <location>
        <begin position="1"/>
        <end position="29"/>
    </location>
</feature>
<evidence type="ECO:0000313" key="2">
    <source>
        <dbReference type="EMBL" id="KAJ8935688.1"/>
    </source>
</evidence>
<evidence type="ECO:0000259" key="1">
    <source>
        <dbReference type="PROSITE" id="PS50112"/>
    </source>
</evidence>
<protein>
    <recommendedName>
        <fullName evidence="1">PAS domain-containing protein</fullName>
    </recommendedName>
</protein>